<protein>
    <recommendedName>
        <fullName evidence="3">Nitroreductase</fullName>
    </recommendedName>
</protein>
<evidence type="ECO:0008006" key="3">
    <source>
        <dbReference type="Google" id="ProtNLM"/>
    </source>
</evidence>
<comment type="caution">
    <text evidence="1">The sequence shown here is derived from an EMBL/GenBank/DDBJ whole genome shotgun (WGS) entry which is preliminary data.</text>
</comment>
<proteinExistence type="predicted"/>
<accession>A0A1X2AJY7</accession>
<organism evidence="1 2">
    <name type="scientific">Mycobacterium paraense</name>
    <dbReference type="NCBI Taxonomy" id="767916"/>
    <lineage>
        <taxon>Bacteria</taxon>
        <taxon>Bacillati</taxon>
        <taxon>Actinomycetota</taxon>
        <taxon>Actinomycetes</taxon>
        <taxon>Mycobacteriales</taxon>
        <taxon>Mycobacteriaceae</taxon>
        <taxon>Mycobacterium</taxon>
        <taxon>Mycobacterium simiae complex</taxon>
    </lineage>
</organism>
<reference evidence="1 2" key="1">
    <citation type="journal article" date="2015" name="Emerg. Microbes Infect.">
        <title>Characterization of 17 strains belonging to the Mycobacterium simiae complex and description of Mycobacterium paraense sp. nov.</title>
        <authorList>
            <person name="Fusco da Costa A.R."/>
            <person name="Fedrizzi T."/>
            <person name="Lopes M.L."/>
            <person name="Pecorari M."/>
            <person name="Oliveira da Costa W.L."/>
            <person name="Giacobazzi E."/>
            <person name="da Costa Bahia J.R."/>
            <person name="De Sanctis V."/>
            <person name="Batista Lima K.V."/>
            <person name="Bertorelli R."/>
            <person name="Grottola A."/>
            <person name="Fabio A."/>
            <person name="Mariottini A."/>
            <person name="Ferretti P."/>
            <person name="Di Leva F."/>
            <person name="Fregni Serpini G."/>
            <person name="Tagliazucchi S."/>
            <person name="Rumpianesi F."/>
            <person name="Jousson O."/>
            <person name="Segata N."/>
            <person name="Tortoli E."/>
        </authorList>
    </citation>
    <scope>NUCLEOTIDE SEQUENCE [LARGE SCALE GENOMIC DNA]</scope>
    <source>
        <strain evidence="1 2">IEC33</strain>
    </source>
</reference>
<dbReference type="OrthoDB" id="3292498at2"/>
<evidence type="ECO:0000313" key="1">
    <source>
        <dbReference type="EMBL" id="ORW51673.1"/>
    </source>
</evidence>
<sequence length="155" mass="16984">MPDDPARLATFFARANAVVRPLLQSPLHGLVSGRLMLLSYTGGKTGKQYRFTVGYFPWDDGDVIVFSSANWAKTIGSAKNVCVLIKRRWFEARPTVIGQLEQKADVLGDFATRNGPRAAKGLMLGLPGDRQPNRQQLLDAAARTTIVRLALATTK</sequence>
<evidence type="ECO:0000313" key="2">
    <source>
        <dbReference type="Proteomes" id="UP000193285"/>
    </source>
</evidence>
<dbReference type="AlphaFoldDB" id="A0A1X2AJY7"/>
<dbReference type="InterPro" id="IPR012349">
    <property type="entry name" value="Split_barrel_FMN-bd"/>
</dbReference>
<dbReference type="Proteomes" id="UP000193285">
    <property type="component" value="Unassembled WGS sequence"/>
</dbReference>
<dbReference type="RefSeq" id="WP_085244064.1">
    <property type="nucleotide sequence ID" value="NZ_LQPN01000018.1"/>
</dbReference>
<dbReference type="EMBL" id="LQPN01000018">
    <property type="protein sequence ID" value="ORW51673.1"/>
    <property type="molecule type" value="Genomic_DNA"/>
</dbReference>
<name>A0A1X2AJY7_9MYCO</name>
<gene>
    <name evidence="1" type="ORF">AWB90_03950</name>
</gene>
<dbReference type="Gene3D" id="2.30.110.10">
    <property type="entry name" value="Electron Transport, Fmn-binding Protein, Chain A"/>
    <property type="match status" value="1"/>
</dbReference>